<evidence type="ECO:0000313" key="2">
    <source>
        <dbReference type="Proteomes" id="UP001597106"/>
    </source>
</evidence>
<dbReference type="EMBL" id="JBHTJW010000002">
    <property type="protein sequence ID" value="MFD0929912.1"/>
    <property type="molecule type" value="Genomic_DNA"/>
</dbReference>
<protein>
    <recommendedName>
        <fullName evidence="3">Retention module-containing protein</fullName>
    </recommendedName>
</protein>
<reference evidence="2" key="1">
    <citation type="journal article" date="2019" name="Int. J. Syst. Evol. Microbiol.">
        <title>The Global Catalogue of Microorganisms (GCM) 10K type strain sequencing project: providing services to taxonomists for standard genome sequencing and annotation.</title>
        <authorList>
            <consortium name="The Broad Institute Genomics Platform"/>
            <consortium name="The Broad Institute Genome Sequencing Center for Infectious Disease"/>
            <person name="Wu L."/>
            <person name="Ma J."/>
        </authorList>
    </citation>
    <scope>NUCLEOTIDE SEQUENCE [LARGE SCALE GENOMIC DNA]</scope>
    <source>
        <strain evidence="2">CCUG 59685</strain>
    </source>
</reference>
<keyword evidence="2" id="KW-1185">Reference proteome</keyword>
<dbReference type="Proteomes" id="UP001597106">
    <property type="component" value="Unassembled WGS sequence"/>
</dbReference>
<evidence type="ECO:0008006" key="3">
    <source>
        <dbReference type="Google" id="ProtNLM"/>
    </source>
</evidence>
<name>A0ABW3GH33_9PROT</name>
<sequence>MHSMVAKISHLDGQVEAVNAMGQHRPLSAGDWLREGERIVAQDGAQVSLETATGERLQVQGLQTMTLSAQLTADYLPHASDDAIDAQLLQHVLSSLQAGDTELDISTLLQSPLEFAAFAAPADHPPQADALHIADLIPEQAAAEHGPSSLAPNDSVALMVATALPSEIALQQQLLKDLDQH</sequence>
<accession>A0ABW3GH33</accession>
<dbReference type="RefSeq" id="WP_379075826.1">
    <property type="nucleotide sequence ID" value="NZ_JBHTJW010000002.1"/>
</dbReference>
<comment type="caution">
    <text evidence="1">The sequence shown here is derived from an EMBL/GenBank/DDBJ whole genome shotgun (WGS) entry which is preliminary data.</text>
</comment>
<gene>
    <name evidence="1" type="ORF">ACFQ1T_08985</name>
</gene>
<organism evidence="1 2">
    <name type="scientific">Methylophilus glucosoxydans</name>
    <dbReference type="NCBI Taxonomy" id="752553"/>
    <lineage>
        <taxon>Bacteria</taxon>
        <taxon>Pseudomonadati</taxon>
        <taxon>Pseudomonadota</taxon>
        <taxon>Betaproteobacteria</taxon>
        <taxon>Nitrosomonadales</taxon>
        <taxon>Methylophilaceae</taxon>
        <taxon>Methylophilus</taxon>
    </lineage>
</organism>
<proteinExistence type="predicted"/>
<evidence type="ECO:0000313" key="1">
    <source>
        <dbReference type="EMBL" id="MFD0929912.1"/>
    </source>
</evidence>